<sequence>MGLSFLPPIKATKIPSILVQPQQKKKYRTSKHHYLLRMRKDESLRLRRLGSGLLEQHVLDSSILTHIVSLLDTNRGGPITLGNDLPDDSQSQSGSEHTGSFKGGAVPHHAAKSMGARQTPRGSWAVAVDDAGKEYMGDVPVAAMRDVSTASSSGSSVPQLPPISRAPLSPIKDVSRETSQFISLPPIQKDLLDAGDGMPTFRVMPPTPQLTNLAGVPTPRSVGDVRKVSETDGTAAEVSGYDLSNESSPTDPTVAQTQRTNRRGKTKGPKVSHGARSYASGSLDSKSIKGSMIMAPDGEIISVGGSVGPPRPHDVGVISDVTHQQRHVDAYATDESGMSDDEPDEWRAGGKKKKPRSMSSKLSDSIKRGIQKRASQAGRSSVTEQDLLDTLTTHAKRIADSVLSNREAGHDLEKDIRNAADVWMGQTPNDISRSHSVQGGAETGALEEIMNAQRANSAGPTTAEYKDLIRQSLTTAVARAAGLDPEQFPEDAEISPELLEALVSQKLTPDDIAIYHDEESGRPIIKSRQEIAQALGGVAEGHLYFAPNGKGGSHGGSEMGGIKRQMSIPADRVSLVDNMDYDVINYGGTEVMSERGRPAGRSKAGSKPGSIAGGTIADLKDHPVEAQGTEHVSPEDDNDEFKQRLEQLENGGAKAEEKTPEAEPVLPGDGSPKMQLDLDVQSDKSSKTGVSQKTEQSDDSKRKKKAKTPEEPFVVGMPKQKGELSQLYGAQGPGSLPKSESKSPVKGKKPKKDAKKPKGKKGKKDKEATPEVEPAPPAEEVPPPPPVVEEPPPPPPLSPKEPSASSSERPLQSSPEYKTDSEMEFNIVREEFSPEPDPPPKVPEEDELEEEPDEPDDDGTEEDRLKSISNKEARAAKRAAAATKRKEEVERRRKEREEQLKREKEEQERQDQLKREMETERRRREEERKLRKQREAEEAVNEENAMQDAERKKKQAEDRERRAKEDYQKKLEEMRRKQIEEEAKRLELLMEKQREEAERRAEEEFMMSQMAEQERLDYEKKKKEEEAERKKKEDAERHQREEEARLAMEEARRLAEEMARKQAELEARLKFNRALQVEASGMECSQDINRAFVFSYFELLQWLGLDIPEFELAKMTQL</sequence>
<feature type="region of interest" description="Disordered" evidence="1">
    <location>
        <begin position="229"/>
        <end position="284"/>
    </location>
</feature>
<feature type="region of interest" description="Disordered" evidence="1">
    <location>
        <begin position="79"/>
        <end position="123"/>
    </location>
</feature>
<feature type="region of interest" description="Disordered" evidence="1">
    <location>
        <begin position="333"/>
        <end position="385"/>
    </location>
</feature>
<feature type="compositionally biased region" description="Basic residues" evidence="1">
    <location>
        <begin position="745"/>
        <end position="763"/>
    </location>
</feature>
<feature type="compositionally biased region" description="Basic and acidic residues" evidence="1">
    <location>
        <begin position="884"/>
        <end position="937"/>
    </location>
</feature>
<dbReference type="Proteomes" id="UP001374579">
    <property type="component" value="Unassembled WGS sequence"/>
</dbReference>
<dbReference type="InterPro" id="IPR031440">
    <property type="entry name" value="DUF4670"/>
</dbReference>
<evidence type="ECO:0000313" key="3">
    <source>
        <dbReference type="Proteomes" id="UP001374579"/>
    </source>
</evidence>
<evidence type="ECO:0000313" key="2">
    <source>
        <dbReference type="EMBL" id="KAK7112594.1"/>
    </source>
</evidence>
<feature type="region of interest" description="Disordered" evidence="1">
    <location>
        <begin position="592"/>
        <end position="971"/>
    </location>
</feature>
<proteinExistence type="predicted"/>
<feature type="compositionally biased region" description="Basic and acidic residues" evidence="1">
    <location>
        <begin position="817"/>
        <end position="832"/>
    </location>
</feature>
<comment type="caution">
    <text evidence="2">The sequence shown here is derived from an EMBL/GenBank/DDBJ whole genome shotgun (WGS) entry which is preliminary data.</text>
</comment>
<feature type="region of interest" description="Disordered" evidence="1">
    <location>
        <begin position="994"/>
        <end position="1045"/>
    </location>
</feature>
<dbReference type="PANTHER" id="PTHR21937">
    <property type="entry name" value="CCDC66 DOMAIN-CONTAINING PROTEIN"/>
    <property type="match status" value="1"/>
</dbReference>
<feature type="compositionally biased region" description="Low complexity" evidence="1">
    <location>
        <begin position="800"/>
        <end position="810"/>
    </location>
</feature>
<accession>A0AAN9GLJ0</accession>
<feature type="compositionally biased region" description="Basic and acidic residues" evidence="1">
    <location>
        <begin position="862"/>
        <end position="875"/>
    </location>
</feature>
<feature type="compositionally biased region" description="Basic residues" evidence="1">
    <location>
        <begin position="260"/>
        <end position="270"/>
    </location>
</feature>
<feature type="compositionally biased region" description="Basic and acidic residues" evidence="1">
    <location>
        <begin position="994"/>
        <end position="1003"/>
    </location>
</feature>
<dbReference type="EMBL" id="JBAMIC010000002">
    <property type="protein sequence ID" value="KAK7112594.1"/>
    <property type="molecule type" value="Genomic_DNA"/>
</dbReference>
<feature type="region of interest" description="Disordered" evidence="1">
    <location>
        <begin position="147"/>
        <end position="169"/>
    </location>
</feature>
<evidence type="ECO:0000256" key="1">
    <source>
        <dbReference type="SAM" id="MobiDB-lite"/>
    </source>
</evidence>
<feature type="compositionally biased region" description="Pro residues" evidence="1">
    <location>
        <begin position="773"/>
        <end position="799"/>
    </location>
</feature>
<feature type="compositionally biased region" description="Acidic residues" evidence="1">
    <location>
        <begin position="844"/>
        <end position="861"/>
    </location>
</feature>
<feature type="compositionally biased region" description="Polar residues" evidence="1">
    <location>
        <begin position="242"/>
        <end position="259"/>
    </location>
</feature>
<reference evidence="2 3" key="1">
    <citation type="submission" date="2024-02" db="EMBL/GenBank/DDBJ databases">
        <title>Chromosome-scale genome assembly of the rough periwinkle Littorina saxatilis.</title>
        <authorList>
            <person name="De Jode A."/>
            <person name="Faria R."/>
            <person name="Formenti G."/>
            <person name="Sims Y."/>
            <person name="Smith T.P."/>
            <person name="Tracey A."/>
            <person name="Wood J.M.D."/>
            <person name="Zagrodzka Z.B."/>
            <person name="Johannesson K."/>
            <person name="Butlin R.K."/>
            <person name="Leder E.H."/>
        </authorList>
    </citation>
    <scope>NUCLEOTIDE SEQUENCE [LARGE SCALE GENOMIC DNA]</scope>
    <source>
        <strain evidence="2">Snail1</strain>
        <tissue evidence="2">Muscle</tissue>
    </source>
</reference>
<dbReference type="Pfam" id="PF15709">
    <property type="entry name" value="DUF4670"/>
    <property type="match status" value="1"/>
</dbReference>
<keyword evidence="3" id="KW-1185">Reference proteome</keyword>
<name>A0AAN9GLJ0_9CAEN</name>
<feature type="compositionally biased region" description="Polar residues" evidence="1">
    <location>
        <begin position="88"/>
        <end position="98"/>
    </location>
</feature>
<dbReference type="PANTHER" id="PTHR21937:SF5">
    <property type="entry name" value="GENE 973-RELATED"/>
    <property type="match status" value="1"/>
</dbReference>
<gene>
    <name evidence="2" type="ORF">V1264_012028</name>
</gene>
<feature type="compositionally biased region" description="Basic and acidic residues" evidence="1">
    <location>
        <begin position="948"/>
        <end position="971"/>
    </location>
</feature>
<feature type="compositionally biased region" description="Polar residues" evidence="1">
    <location>
        <begin position="373"/>
        <end position="384"/>
    </location>
</feature>
<protein>
    <submittedName>
        <fullName evidence="2">Uncharacterized protein</fullName>
    </submittedName>
</protein>
<feature type="compositionally biased region" description="Basic and acidic residues" evidence="1">
    <location>
        <begin position="1012"/>
        <end position="1045"/>
    </location>
</feature>
<organism evidence="2 3">
    <name type="scientific">Littorina saxatilis</name>
    <dbReference type="NCBI Taxonomy" id="31220"/>
    <lineage>
        <taxon>Eukaryota</taxon>
        <taxon>Metazoa</taxon>
        <taxon>Spiralia</taxon>
        <taxon>Lophotrochozoa</taxon>
        <taxon>Mollusca</taxon>
        <taxon>Gastropoda</taxon>
        <taxon>Caenogastropoda</taxon>
        <taxon>Littorinimorpha</taxon>
        <taxon>Littorinoidea</taxon>
        <taxon>Littorinidae</taxon>
        <taxon>Littorina</taxon>
    </lineage>
</organism>
<dbReference type="AlphaFoldDB" id="A0AAN9GLJ0"/>